<dbReference type="OrthoDB" id="222867at2"/>
<reference evidence="8 9" key="1">
    <citation type="submission" date="2019-02" db="EMBL/GenBank/DDBJ databases">
        <title>Deep-cultivation of Planctomycetes and their phenomic and genomic characterization uncovers novel biology.</title>
        <authorList>
            <person name="Wiegand S."/>
            <person name="Jogler M."/>
            <person name="Boedeker C."/>
            <person name="Pinto D."/>
            <person name="Vollmers J."/>
            <person name="Rivas-Marin E."/>
            <person name="Kohn T."/>
            <person name="Peeters S.H."/>
            <person name="Heuer A."/>
            <person name="Rast P."/>
            <person name="Oberbeckmann S."/>
            <person name="Bunk B."/>
            <person name="Jeske O."/>
            <person name="Meyerdierks A."/>
            <person name="Storesund J.E."/>
            <person name="Kallscheuer N."/>
            <person name="Luecker S."/>
            <person name="Lage O.M."/>
            <person name="Pohl T."/>
            <person name="Merkel B.J."/>
            <person name="Hornburger P."/>
            <person name="Mueller R.-W."/>
            <person name="Bruemmer F."/>
            <person name="Labrenz M."/>
            <person name="Spormann A.M."/>
            <person name="Op den Camp H."/>
            <person name="Overmann J."/>
            <person name="Amann R."/>
            <person name="Jetten M.S.M."/>
            <person name="Mascher T."/>
            <person name="Medema M.H."/>
            <person name="Devos D.P."/>
            <person name="Kaster A.-K."/>
            <person name="Ovreas L."/>
            <person name="Rohde M."/>
            <person name="Galperin M.Y."/>
            <person name="Jogler C."/>
        </authorList>
    </citation>
    <scope>NUCLEOTIDE SEQUENCE [LARGE SCALE GENOMIC DNA]</scope>
    <source>
        <strain evidence="8 9">EC9</strain>
    </source>
</reference>
<feature type="compositionally biased region" description="Basic and acidic residues" evidence="7">
    <location>
        <begin position="144"/>
        <end position="153"/>
    </location>
</feature>
<dbReference type="GO" id="GO:1990281">
    <property type="term" value="C:efflux pump complex"/>
    <property type="evidence" value="ECO:0007669"/>
    <property type="project" value="TreeGrafter"/>
</dbReference>
<dbReference type="GO" id="GO:0015288">
    <property type="term" value="F:porin activity"/>
    <property type="evidence" value="ECO:0007669"/>
    <property type="project" value="TreeGrafter"/>
</dbReference>
<keyword evidence="2" id="KW-1134">Transmembrane beta strand</keyword>
<dbReference type="GO" id="GO:0015562">
    <property type="term" value="F:efflux transmembrane transporter activity"/>
    <property type="evidence" value="ECO:0007669"/>
    <property type="project" value="TreeGrafter"/>
</dbReference>
<gene>
    <name evidence="8" type="ORF">EC9_00950</name>
</gene>
<dbReference type="SUPFAM" id="SSF56954">
    <property type="entry name" value="Outer membrane efflux proteins (OEP)"/>
    <property type="match status" value="1"/>
</dbReference>
<evidence type="ECO:0000313" key="8">
    <source>
        <dbReference type="EMBL" id="QDS85937.1"/>
    </source>
</evidence>
<keyword evidence="5" id="KW-0998">Cell outer membrane</keyword>
<dbReference type="Proteomes" id="UP000319557">
    <property type="component" value="Chromosome"/>
</dbReference>
<dbReference type="RefSeq" id="WP_145341418.1">
    <property type="nucleotide sequence ID" value="NZ_CP036261.1"/>
</dbReference>
<dbReference type="EMBL" id="CP036261">
    <property type="protein sequence ID" value="QDS85937.1"/>
    <property type="molecule type" value="Genomic_DNA"/>
</dbReference>
<sequence>MDSPRPPIRIASISLCCVLVVCCAAVWGDDLGIDEPLITPRSLYRNNPSRSVDKGAPRPRDHRFTVESGLVKVPRGNAAAVSEPRGAEPLPSVAPKQLARPSESSAAMRVESAPPVVREPQGSHREVAQPAEPAPALPSMGERSPSRGLHESPESSIGRVEALPQISTLYFPVRQRRVAAAALPVSVEDQAGESPAARSVPRSLSLDPTLQLSAPALEPAAPIPLAKDPVLVDPNFDAQRFSITQIIESAKSTSILTDRPAVMLSVNDLLARTLFHSKTVKILRIQPVEDRQVVDQEFGQFDWAAFFENRLLHNNTPVNQLNQAGAGQLLVQGDDLQFQTGMRKQTTTGGQFEVRESIRFLDDNSGRLQPSDQAISALSLVYSQELLRDGGRDVVLSQALVASYQADQSQAESVALISSRLQEVLNQYWTLFENRGNYFVQLALTRWAHETLMQLESRRRIDAQENSIEQARALLLEAKADLVDAEVQVRIAQDKLFRLVNDPALDPEHVEIITTHPPLIGSVLFEPRSELSAALQNRGEIYERIAAISEAAVQHHVSLNQLLPRLTVSLESSLNGIEGQRNMFAAKANSVDTSPTIEANFNLEFFLSNRAARATNRQTQLALRRLQLEYEDTIEQVRLDVSESIRTLNASADVLDLRSRTLQARRTELDYLRLRRDVIPQADASVSLLMEQFFQALSRLVASQQGYLLAVGNQQRALADLQRAKGMLIHSSDVPGDAFVPVPTIPQALKKQLRGKGELRSDIDRSVIQPGVQRRWQHQATLQSPTVLGR</sequence>
<evidence type="ECO:0000256" key="1">
    <source>
        <dbReference type="ARBA" id="ARBA00004442"/>
    </source>
</evidence>
<dbReference type="KEGG" id="ruv:EC9_00950"/>
<evidence type="ECO:0000256" key="2">
    <source>
        <dbReference type="ARBA" id="ARBA00022452"/>
    </source>
</evidence>
<accession>A0A517LTK5</accession>
<dbReference type="Gene3D" id="1.20.1600.10">
    <property type="entry name" value="Outer membrane efflux proteins (OEP)"/>
    <property type="match status" value="1"/>
</dbReference>
<name>A0A517LTK5_9BACT</name>
<evidence type="ECO:0000256" key="7">
    <source>
        <dbReference type="SAM" id="MobiDB-lite"/>
    </source>
</evidence>
<feature type="coiled-coil region" evidence="6">
    <location>
        <begin position="461"/>
        <end position="495"/>
    </location>
</feature>
<dbReference type="AlphaFoldDB" id="A0A517LTK5"/>
<dbReference type="GO" id="GO:0009279">
    <property type="term" value="C:cell outer membrane"/>
    <property type="evidence" value="ECO:0007669"/>
    <property type="project" value="UniProtKB-SubCell"/>
</dbReference>
<organism evidence="8 9">
    <name type="scientific">Rosistilla ulvae</name>
    <dbReference type="NCBI Taxonomy" id="1930277"/>
    <lineage>
        <taxon>Bacteria</taxon>
        <taxon>Pseudomonadati</taxon>
        <taxon>Planctomycetota</taxon>
        <taxon>Planctomycetia</taxon>
        <taxon>Pirellulales</taxon>
        <taxon>Pirellulaceae</taxon>
        <taxon>Rosistilla</taxon>
    </lineage>
</organism>
<evidence type="ECO:0000256" key="5">
    <source>
        <dbReference type="ARBA" id="ARBA00023237"/>
    </source>
</evidence>
<keyword evidence="6" id="KW-0175">Coiled coil</keyword>
<evidence type="ECO:0000256" key="3">
    <source>
        <dbReference type="ARBA" id="ARBA00022692"/>
    </source>
</evidence>
<keyword evidence="4" id="KW-0472">Membrane</keyword>
<feature type="region of interest" description="Disordered" evidence="7">
    <location>
        <begin position="45"/>
        <end position="158"/>
    </location>
</feature>
<protein>
    <recommendedName>
        <fullName evidence="10">Outer membrane efflux protein</fullName>
    </recommendedName>
</protein>
<dbReference type="InterPro" id="IPR051906">
    <property type="entry name" value="TolC-like"/>
</dbReference>
<keyword evidence="3" id="KW-0812">Transmembrane</keyword>
<keyword evidence="9" id="KW-1185">Reference proteome</keyword>
<dbReference type="PANTHER" id="PTHR30026:SF23">
    <property type="entry name" value="TO APRF-PUTATIVE OUTER MEMBRANE EFFLUX PROTEIN OR SECRETED ALKALINE PHOSPHATASE-RELATED"/>
    <property type="match status" value="1"/>
</dbReference>
<proteinExistence type="predicted"/>
<evidence type="ECO:0008006" key="10">
    <source>
        <dbReference type="Google" id="ProtNLM"/>
    </source>
</evidence>
<evidence type="ECO:0000313" key="9">
    <source>
        <dbReference type="Proteomes" id="UP000319557"/>
    </source>
</evidence>
<feature type="coiled-coil region" evidence="6">
    <location>
        <begin position="609"/>
        <end position="636"/>
    </location>
</feature>
<evidence type="ECO:0000256" key="4">
    <source>
        <dbReference type="ARBA" id="ARBA00023136"/>
    </source>
</evidence>
<dbReference type="PANTHER" id="PTHR30026">
    <property type="entry name" value="OUTER MEMBRANE PROTEIN TOLC"/>
    <property type="match status" value="1"/>
</dbReference>
<evidence type="ECO:0000256" key="6">
    <source>
        <dbReference type="SAM" id="Coils"/>
    </source>
</evidence>
<feature type="compositionally biased region" description="Basic and acidic residues" evidence="7">
    <location>
        <begin position="51"/>
        <end position="65"/>
    </location>
</feature>
<comment type="subcellular location">
    <subcellularLocation>
        <location evidence="1">Cell outer membrane</location>
    </subcellularLocation>
</comment>